<reference evidence="1 2" key="1">
    <citation type="submission" date="2019-06" db="EMBL/GenBank/DDBJ databases">
        <title>Draft genomes of female and male turbot (Scophthalmus maximus).</title>
        <authorList>
            <person name="Xu H."/>
            <person name="Xu X.-W."/>
            <person name="Shao C."/>
            <person name="Chen S."/>
        </authorList>
    </citation>
    <scope>NUCLEOTIDE SEQUENCE [LARGE SCALE GENOMIC DNA]</scope>
    <source>
        <strain evidence="1">Ysfricsl-2016a</strain>
        <tissue evidence="1">Blood</tissue>
    </source>
</reference>
<dbReference type="AlphaFoldDB" id="A0A6A4SGI3"/>
<sequence length="133" mass="14594">MWKPQRRESAHHSAKQLFVKCKLKRQTEAVEKHTSFSVQLKEFFLRSFETLDALVSAEAATTAVLNLELLSASDVSNGFVSCVLDIDTCSTAEVQSVMCPSVTLTLNRLSLASLSGRVLSWLEARSATSVAVM</sequence>
<gene>
    <name evidence="1" type="ORF">F2P81_018577</name>
</gene>
<organism evidence="1 2">
    <name type="scientific">Scophthalmus maximus</name>
    <name type="common">Turbot</name>
    <name type="synonym">Psetta maxima</name>
    <dbReference type="NCBI Taxonomy" id="52904"/>
    <lineage>
        <taxon>Eukaryota</taxon>
        <taxon>Metazoa</taxon>
        <taxon>Chordata</taxon>
        <taxon>Craniata</taxon>
        <taxon>Vertebrata</taxon>
        <taxon>Euteleostomi</taxon>
        <taxon>Actinopterygii</taxon>
        <taxon>Neopterygii</taxon>
        <taxon>Teleostei</taxon>
        <taxon>Neoteleostei</taxon>
        <taxon>Acanthomorphata</taxon>
        <taxon>Carangaria</taxon>
        <taxon>Pleuronectiformes</taxon>
        <taxon>Pleuronectoidei</taxon>
        <taxon>Scophthalmidae</taxon>
        <taxon>Scophthalmus</taxon>
    </lineage>
</organism>
<evidence type="ECO:0000313" key="2">
    <source>
        <dbReference type="Proteomes" id="UP000438429"/>
    </source>
</evidence>
<name>A0A6A4SGI3_SCOMX</name>
<evidence type="ECO:0000313" key="1">
    <source>
        <dbReference type="EMBL" id="KAF0029472.1"/>
    </source>
</evidence>
<dbReference type="EMBL" id="VEVO01000016">
    <property type="protein sequence ID" value="KAF0029472.1"/>
    <property type="molecule type" value="Genomic_DNA"/>
</dbReference>
<protein>
    <submittedName>
        <fullName evidence="1">Uncharacterized protein</fullName>
    </submittedName>
</protein>
<dbReference type="Proteomes" id="UP000438429">
    <property type="component" value="Unassembled WGS sequence"/>
</dbReference>
<comment type="caution">
    <text evidence="1">The sequence shown here is derived from an EMBL/GenBank/DDBJ whole genome shotgun (WGS) entry which is preliminary data.</text>
</comment>
<proteinExistence type="predicted"/>
<accession>A0A6A4SGI3</accession>